<evidence type="ECO:0000256" key="2">
    <source>
        <dbReference type="ARBA" id="ARBA00022737"/>
    </source>
</evidence>
<evidence type="ECO:0000256" key="3">
    <source>
        <dbReference type="ARBA" id="ARBA00023122"/>
    </source>
</evidence>
<feature type="site" description="Catalytically relevant" evidence="6">
    <location>
        <position position="154"/>
    </location>
</feature>
<dbReference type="InterPro" id="IPR050986">
    <property type="entry name" value="GutQ/KpsF_isomerases"/>
</dbReference>
<dbReference type="InterPro" id="IPR004800">
    <property type="entry name" value="KdsD/KpsF-type"/>
</dbReference>
<proteinExistence type="inferred from homology"/>
<dbReference type="GO" id="GO:0046872">
    <property type="term" value="F:metal ion binding"/>
    <property type="evidence" value="ECO:0007669"/>
    <property type="project" value="UniProtKB-KW"/>
</dbReference>
<feature type="site" description="Catalytically relevant" evidence="6">
    <location>
        <position position="113"/>
    </location>
</feature>
<dbReference type="PIRSF" id="PIRSF004692">
    <property type="entry name" value="KdsD_KpsF"/>
    <property type="match status" value="1"/>
</dbReference>
<dbReference type="Proteomes" id="UP000194946">
    <property type="component" value="Unassembled WGS sequence"/>
</dbReference>
<dbReference type="FunFam" id="3.40.50.10490:FF:000011">
    <property type="entry name" value="Arabinose 5-phosphate isomerase"/>
    <property type="match status" value="1"/>
</dbReference>
<dbReference type="GO" id="GO:0005975">
    <property type="term" value="P:carbohydrate metabolic process"/>
    <property type="evidence" value="ECO:0007669"/>
    <property type="project" value="InterPro"/>
</dbReference>
<feature type="site" description="Catalytically relevant" evidence="6">
    <location>
        <position position="61"/>
    </location>
</feature>
<evidence type="ECO:0000256" key="1">
    <source>
        <dbReference type="ARBA" id="ARBA00008165"/>
    </source>
</evidence>
<sequence length="330" mass="35287">MNPISDYDIHTACDALLIEKQGIQELIDALQSDVALSTAFSQTIEQISTFQGRVVLTGIGKSGHIAKKIQATLASTGTASFFVHPAEAAHGDLGMIQPGDIVLAISASGETAELASIISHTKRFDIFLISITTNAQSTLAIAANIAITLPKSKEACPFGLAPTTSTVMQLAFGDALAITLLKKRQFTASDFGIYHPGGRLGSKLKAVRDLMHTGKEIPLGQSNMPILEAIMEMTKKALGCIGIISEQGVLIGLITDGDLRRTLDKDIRNLTAQDVMNTKPMTVKEDILAAEALRLMNNPEHPITCLFVVNQHHQPTGVLHIHDLLRAGIA</sequence>
<dbReference type="Gene3D" id="3.40.50.10490">
    <property type="entry name" value="Glucose-6-phosphate isomerase like protein, domain 1"/>
    <property type="match status" value="1"/>
</dbReference>
<dbReference type="GO" id="GO:1901135">
    <property type="term" value="P:carbohydrate derivative metabolic process"/>
    <property type="evidence" value="ECO:0007669"/>
    <property type="project" value="InterPro"/>
</dbReference>
<reference evidence="11" key="1">
    <citation type="submission" date="2014-06" db="EMBL/GenBank/DDBJ databases">
        <authorList>
            <person name="Winans N.J."/>
            <person name="Newell P.D."/>
            <person name="Douglas A.E."/>
        </authorList>
    </citation>
    <scope>NUCLEOTIDE SEQUENCE [LARGE SCALE GENOMIC DNA]</scope>
    <source>
        <strain evidence="11">DmL_052</strain>
    </source>
</reference>
<feature type="domain" description="CBS" evidence="8">
    <location>
        <begin position="276"/>
        <end position="330"/>
    </location>
</feature>
<dbReference type="SUPFAM" id="SSF53697">
    <property type="entry name" value="SIS domain"/>
    <property type="match status" value="1"/>
</dbReference>
<name>A0A251ZWL0_9PROT</name>
<dbReference type="InterPro" id="IPR046348">
    <property type="entry name" value="SIS_dom_sf"/>
</dbReference>
<evidence type="ECO:0000313" key="10">
    <source>
        <dbReference type="EMBL" id="OUI79058.1"/>
    </source>
</evidence>
<dbReference type="InterPro" id="IPR001347">
    <property type="entry name" value="SIS_dom"/>
</dbReference>
<evidence type="ECO:0000259" key="9">
    <source>
        <dbReference type="PROSITE" id="PS51464"/>
    </source>
</evidence>
<gene>
    <name evidence="10" type="ORF">HK18_03880</name>
</gene>
<dbReference type="CDD" id="cd04604">
    <property type="entry name" value="CBS_pair_SIS_assoc"/>
    <property type="match status" value="1"/>
</dbReference>
<dbReference type="Gene3D" id="3.10.580.10">
    <property type="entry name" value="CBS-domain"/>
    <property type="match status" value="1"/>
</dbReference>
<keyword evidence="2" id="KW-0677">Repeat</keyword>
<evidence type="ECO:0000256" key="6">
    <source>
        <dbReference type="PIRSR" id="PIRSR004692-3"/>
    </source>
</evidence>
<keyword evidence="11" id="KW-1185">Reference proteome</keyword>
<comment type="caution">
    <text evidence="10">The sequence shown here is derived from an EMBL/GenBank/DDBJ whole genome shotgun (WGS) entry which is preliminary data.</text>
</comment>
<comment type="similarity">
    <text evidence="1 4">Belongs to the SIS family. GutQ/KpsF subfamily.</text>
</comment>
<dbReference type="Pfam" id="PF01380">
    <property type="entry name" value="SIS"/>
    <property type="match status" value="1"/>
</dbReference>
<keyword evidence="3 7" id="KW-0129">CBS domain</keyword>
<feature type="domain" description="CBS" evidence="8">
    <location>
        <begin position="211"/>
        <end position="270"/>
    </location>
</feature>
<dbReference type="InterPro" id="IPR035474">
    <property type="entry name" value="SIS_Kpsf"/>
</dbReference>
<dbReference type="EMBL" id="JOPB01000002">
    <property type="protein sequence ID" value="OUI79058.1"/>
    <property type="molecule type" value="Genomic_DNA"/>
</dbReference>
<dbReference type="Pfam" id="PF00571">
    <property type="entry name" value="CBS"/>
    <property type="match status" value="2"/>
</dbReference>
<dbReference type="RefSeq" id="WP_008854019.1">
    <property type="nucleotide sequence ID" value="NZ_JOPB01000002.1"/>
</dbReference>
<accession>A0A251ZWL0</accession>
<dbReference type="AlphaFoldDB" id="A0A251ZWL0"/>
<dbReference type="NCBIfam" id="TIGR00393">
    <property type="entry name" value="kpsF"/>
    <property type="match status" value="1"/>
</dbReference>
<keyword evidence="5" id="KW-0479">Metal-binding</keyword>
<evidence type="ECO:0000256" key="4">
    <source>
        <dbReference type="PIRNR" id="PIRNR004692"/>
    </source>
</evidence>
<protein>
    <submittedName>
        <fullName evidence="10">D-arabinose 5-phosphate</fullName>
    </submittedName>
</protein>
<keyword evidence="5" id="KW-0862">Zinc</keyword>
<feature type="site" description="Catalytically relevant" evidence="6">
    <location>
        <position position="195"/>
    </location>
</feature>
<dbReference type="GO" id="GO:0097367">
    <property type="term" value="F:carbohydrate derivative binding"/>
    <property type="evidence" value="ECO:0007669"/>
    <property type="project" value="InterPro"/>
</dbReference>
<dbReference type="GO" id="GO:0019146">
    <property type="term" value="F:arabinose-5-phosphate isomerase activity"/>
    <property type="evidence" value="ECO:0007669"/>
    <property type="project" value="UniProtKB-ARBA"/>
</dbReference>
<evidence type="ECO:0000256" key="5">
    <source>
        <dbReference type="PIRSR" id="PIRSR004692-2"/>
    </source>
</evidence>
<dbReference type="PROSITE" id="PS51371">
    <property type="entry name" value="CBS"/>
    <property type="match status" value="2"/>
</dbReference>
<evidence type="ECO:0000313" key="11">
    <source>
        <dbReference type="Proteomes" id="UP000194946"/>
    </source>
</evidence>
<dbReference type="CDD" id="cd05014">
    <property type="entry name" value="SIS_Kpsf"/>
    <property type="match status" value="1"/>
</dbReference>
<organism evidence="10 11">
    <name type="scientific">Commensalibacter intestini</name>
    <dbReference type="NCBI Taxonomy" id="479936"/>
    <lineage>
        <taxon>Bacteria</taxon>
        <taxon>Pseudomonadati</taxon>
        <taxon>Pseudomonadota</taxon>
        <taxon>Alphaproteobacteria</taxon>
        <taxon>Acetobacterales</taxon>
        <taxon>Acetobacteraceae</taxon>
    </lineage>
</organism>
<dbReference type="PANTHER" id="PTHR42745:SF1">
    <property type="entry name" value="ARABINOSE 5-PHOSPHATE ISOMERASE KDSD"/>
    <property type="match status" value="1"/>
</dbReference>
<dbReference type="InterPro" id="IPR046342">
    <property type="entry name" value="CBS_dom_sf"/>
</dbReference>
<evidence type="ECO:0000259" key="8">
    <source>
        <dbReference type="PROSITE" id="PS51371"/>
    </source>
</evidence>
<feature type="domain" description="SIS" evidence="9">
    <location>
        <begin position="43"/>
        <end position="186"/>
    </location>
</feature>
<feature type="binding site" evidence="5">
    <location>
        <position position="84"/>
    </location>
    <ligand>
        <name>Zn(2+)</name>
        <dbReference type="ChEBI" id="CHEBI:29105"/>
    </ligand>
</feature>
<dbReference type="PANTHER" id="PTHR42745">
    <property type="match status" value="1"/>
</dbReference>
<dbReference type="InterPro" id="IPR000644">
    <property type="entry name" value="CBS_dom"/>
</dbReference>
<evidence type="ECO:0000256" key="7">
    <source>
        <dbReference type="PROSITE-ProRule" id="PRU00703"/>
    </source>
</evidence>
<dbReference type="PROSITE" id="PS51464">
    <property type="entry name" value="SIS"/>
    <property type="match status" value="1"/>
</dbReference>